<reference evidence="1" key="2">
    <citation type="journal article" date="2015" name="Fish Shellfish Immunol.">
        <title>Early steps in the European eel (Anguilla anguilla)-Vibrio vulnificus interaction in the gills: Role of the RtxA13 toxin.</title>
        <authorList>
            <person name="Callol A."/>
            <person name="Pajuelo D."/>
            <person name="Ebbesson L."/>
            <person name="Teles M."/>
            <person name="MacKenzie S."/>
            <person name="Amaro C."/>
        </authorList>
    </citation>
    <scope>NUCLEOTIDE SEQUENCE</scope>
</reference>
<evidence type="ECO:0000313" key="1">
    <source>
        <dbReference type="EMBL" id="JAH11838.1"/>
    </source>
</evidence>
<protein>
    <submittedName>
        <fullName evidence="1">Uncharacterized protein</fullName>
    </submittedName>
</protein>
<dbReference type="EMBL" id="GBXM01096739">
    <property type="protein sequence ID" value="JAH11838.1"/>
    <property type="molecule type" value="Transcribed_RNA"/>
</dbReference>
<sequence>MNFKNPTQLHHITQVIQHSSSACVLLCLLSGLK</sequence>
<organism evidence="1">
    <name type="scientific">Anguilla anguilla</name>
    <name type="common">European freshwater eel</name>
    <name type="synonym">Muraena anguilla</name>
    <dbReference type="NCBI Taxonomy" id="7936"/>
    <lineage>
        <taxon>Eukaryota</taxon>
        <taxon>Metazoa</taxon>
        <taxon>Chordata</taxon>
        <taxon>Craniata</taxon>
        <taxon>Vertebrata</taxon>
        <taxon>Euteleostomi</taxon>
        <taxon>Actinopterygii</taxon>
        <taxon>Neopterygii</taxon>
        <taxon>Teleostei</taxon>
        <taxon>Anguilliformes</taxon>
        <taxon>Anguillidae</taxon>
        <taxon>Anguilla</taxon>
    </lineage>
</organism>
<dbReference type="AlphaFoldDB" id="A0A0E9Q6X1"/>
<reference evidence="1" key="1">
    <citation type="submission" date="2014-11" db="EMBL/GenBank/DDBJ databases">
        <authorList>
            <person name="Amaro Gonzalez C."/>
        </authorList>
    </citation>
    <scope>NUCLEOTIDE SEQUENCE</scope>
</reference>
<proteinExistence type="predicted"/>
<dbReference type="PROSITE" id="PS51257">
    <property type="entry name" value="PROKAR_LIPOPROTEIN"/>
    <property type="match status" value="1"/>
</dbReference>
<accession>A0A0E9Q6X1</accession>
<name>A0A0E9Q6X1_ANGAN</name>